<evidence type="ECO:0000259" key="6">
    <source>
        <dbReference type="PROSITE" id="PS50173"/>
    </source>
</evidence>
<evidence type="ECO:0000256" key="1">
    <source>
        <dbReference type="ARBA" id="ARBA00010945"/>
    </source>
</evidence>
<keyword evidence="2" id="KW-0227">DNA damage</keyword>
<dbReference type="Gene3D" id="3.40.1170.60">
    <property type="match status" value="1"/>
</dbReference>
<keyword evidence="3" id="KW-0741">SOS mutagenesis</keyword>
<dbReference type="RefSeq" id="WP_382257256.1">
    <property type="nucleotide sequence ID" value="NZ_JBHTBX010000007.1"/>
</dbReference>
<dbReference type="Pfam" id="PF13438">
    <property type="entry name" value="DUF4113"/>
    <property type="match status" value="1"/>
</dbReference>
<dbReference type="EMBL" id="JBHTBX010000007">
    <property type="protein sequence ID" value="MFC7435092.1"/>
    <property type="molecule type" value="Genomic_DNA"/>
</dbReference>
<name>A0ABW2RAI9_9BURK</name>
<dbReference type="InterPro" id="IPR001126">
    <property type="entry name" value="UmuC"/>
</dbReference>
<evidence type="ECO:0000256" key="5">
    <source>
        <dbReference type="ARBA" id="ARBA00023236"/>
    </source>
</evidence>
<evidence type="ECO:0000313" key="8">
    <source>
        <dbReference type="Proteomes" id="UP001596495"/>
    </source>
</evidence>
<dbReference type="InterPro" id="IPR043502">
    <property type="entry name" value="DNA/RNA_pol_sf"/>
</dbReference>
<comment type="caution">
    <text evidence="7">The sequence shown here is derived from an EMBL/GenBank/DDBJ whole genome shotgun (WGS) entry which is preliminary data.</text>
</comment>
<dbReference type="PROSITE" id="PS50173">
    <property type="entry name" value="UMUC"/>
    <property type="match status" value="1"/>
</dbReference>
<evidence type="ECO:0000256" key="4">
    <source>
        <dbReference type="ARBA" id="ARBA00023204"/>
    </source>
</evidence>
<dbReference type="CDD" id="cd01700">
    <property type="entry name" value="PolY_Pol_V_umuC"/>
    <property type="match status" value="1"/>
</dbReference>
<dbReference type="Pfam" id="PF00817">
    <property type="entry name" value="IMS"/>
    <property type="match status" value="1"/>
</dbReference>
<dbReference type="InterPro" id="IPR017961">
    <property type="entry name" value="DNA_pol_Y-fam_little_finger"/>
</dbReference>
<dbReference type="PANTHER" id="PTHR11076:SF34">
    <property type="entry name" value="PROTEIN UMUC"/>
    <property type="match status" value="1"/>
</dbReference>
<comment type="similarity">
    <text evidence="1">Belongs to the DNA polymerase type-Y family.</text>
</comment>
<keyword evidence="4" id="KW-0234">DNA repair</keyword>
<proteinExistence type="inferred from homology"/>
<keyword evidence="8" id="KW-1185">Reference proteome</keyword>
<dbReference type="PANTHER" id="PTHR11076">
    <property type="entry name" value="DNA REPAIR POLYMERASE UMUC / TRANSFERASE FAMILY MEMBER"/>
    <property type="match status" value="1"/>
</dbReference>
<reference evidence="8" key="1">
    <citation type="journal article" date="2019" name="Int. J. Syst. Evol. Microbiol.">
        <title>The Global Catalogue of Microorganisms (GCM) 10K type strain sequencing project: providing services to taxonomists for standard genome sequencing and annotation.</title>
        <authorList>
            <consortium name="The Broad Institute Genomics Platform"/>
            <consortium name="The Broad Institute Genome Sequencing Center for Infectious Disease"/>
            <person name="Wu L."/>
            <person name="Ma J."/>
        </authorList>
    </citation>
    <scope>NUCLEOTIDE SEQUENCE [LARGE SCALE GENOMIC DNA]</scope>
    <source>
        <strain evidence="8">CCUG 54518</strain>
    </source>
</reference>
<feature type="domain" description="UmuC" evidence="6">
    <location>
        <begin position="2"/>
        <end position="195"/>
    </location>
</feature>
<dbReference type="Gene3D" id="3.30.70.270">
    <property type="match status" value="1"/>
</dbReference>
<dbReference type="Pfam" id="PF11799">
    <property type="entry name" value="IMS_C"/>
    <property type="match status" value="1"/>
</dbReference>
<dbReference type="Proteomes" id="UP001596495">
    <property type="component" value="Unassembled WGS sequence"/>
</dbReference>
<evidence type="ECO:0000256" key="3">
    <source>
        <dbReference type="ARBA" id="ARBA00023199"/>
    </source>
</evidence>
<organism evidence="7 8">
    <name type="scientific">Hydrogenophaga bisanensis</name>
    <dbReference type="NCBI Taxonomy" id="439611"/>
    <lineage>
        <taxon>Bacteria</taxon>
        <taxon>Pseudomonadati</taxon>
        <taxon>Pseudomonadota</taxon>
        <taxon>Betaproteobacteria</taxon>
        <taxon>Burkholderiales</taxon>
        <taxon>Comamonadaceae</taxon>
        <taxon>Hydrogenophaga</taxon>
    </lineage>
</organism>
<dbReference type="SUPFAM" id="SSF56672">
    <property type="entry name" value="DNA/RNA polymerases"/>
    <property type="match status" value="1"/>
</dbReference>
<gene>
    <name evidence="7" type="ORF">ACFQNJ_11310</name>
</gene>
<dbReference type="InterPro" id="IPR050116">
    <property type="entry name" value="DNA_polymerase-Y"/>
</dbReference>
<evidence type="ECO:0000256" key="2">
    <source>
        <dbReference type="ARBA" id="ARBA00022763"/>
    </source>
</evidence>
<protein>
    <submittedName>
        <fullName evidence="7">Y-family DNA polymerase</fullName>
    </submittedName>
</protein>
<accession>A0ABW2RAI9</accession>
<dbReference type="InterPro" id="IPR025188">
    <property type="entry name" value="DUF4113"/>
</dbReference>
<evidence type="ECO:0000313" key="7">
    <source>
        <dbReference type="EMBL" id="MFC7435092.1"/>
    </source>
</evidence>
<keyword evidence="5" id="KW-0742">SOS response</keyword>
<dbReference type="InterPro" id="IPR043128">
    <property type="entry name" value="Rev_trsase/Diguanyl_cyclase"/>
</dbReference>
<sequence>MYALVDGNNFYVSCERVFRPSLNGRPVIVLSNNDGCAIARSNEAKDLGICMGAPWFQIRHLEQQAGLVALSANFTLYGDMSDRMMSLAAGLGPTQEIYSIDESFIGLNGVRGDLVARGHKVRDRILQWIGIPTCIGIAPTKTMAKLANHIAKTAERKPGSYPAELAQVCNLAALPAQDLDDVLQATDVGDVWGVGRRISKQLKEQGIQTVLDLVRMDPATIRRGWNVTLEKTVKELQGQPCVDLDDAPEPKQQIACTRSFGQPVTKLESLIEAVSEFASRAGEKLRKQNSLARELLVFMHTSPHRQGPQLSRSVVVPLRRPTDDSRLLAGAAADGMRRMYLAGYRFIKAGVILVDLQPASVQQQELDLEPEQEAEMPRDRSRLMVAMDVINQRYGKGTVHVGSTGQTVPVRAWGMKQERRTPQYTTRLEDVPVVRA</sequence>
<dbReference type="Gene3D" id="1.10.150.20">
    <property type="entry name" value="5' to 3' exonuclease, C-terminal subdomain"/>
    <property type="match status" value="1"/>
</dbReference>